<comment type="caution">
    <text evidence="1">The sequence shown here is derived from an EMBL/GenBank/DDBJ whole genome shotgun (WGS) entry which is preliminary data.</text>
</comment>
<proteinExistence type="predicted"/>
<dbReference type="Proteomes" id="UP000186601">
    <property type="component" value="Unassembled WGS sequence"/>
</dbReference>
<keyword evidence="2" id="KW-1185">Reference proteome</keyword>
<evidence type="ECO:0000313" key="1">
    <source>
        <dbReference type="EMBL" id="PSR74341.1"/>
    </source>
</evidence>
<protein>
    <submittedName>
        <fullName evidence="1">Uncharacterized protein</fullName>
    </submittedName>
</protein>
<dbReference type="AlphaFoldDB" id="A0A2R6NPC8"/>
<name>A0A2R6NPC8_9APHY</name>
<accession>A0A2R6NPC8</accession>
<reference evidence="1 2" key="1">
    <citation type="submission" date="2018-02" db="EMBL/GenBank/DDBJ databases">
        <title>Genome sequence of the basidiomycete white-rot fungus Phlebia centrifuga.</title>
        <authorList>
            <person name="Granchi Z."/>
            <person name="Peng M."/>
            <person name="de Vries R.P."/>
            <person name="Hilden K."/>
            <person name="Makela M.R."/>
            <person name="Grigoriev I."/>
            <person name="Riley R."/>
        </authorList>
    </citation>
    <scope>NUCLEOTIDE SEQUENCE [LARGE SCALE GENOMIC DNA]</scope>
    <source>
        <strain evidence="1 2">FBCC195</strain>
    </source>
</reference>
<gene>
    <name evidence="1" type="ORF">PHLCEN_2v9920</name>
</gene>
<organism evidence="1 2">
    <name type="scientific">Hermanssonia centrifuga</name>
    <dbReference type="NCBI Taxonomy" id="98765"/>
    <lineage>
        <taxon>Eukaryota</taxon>
        <taxon>Fungi</taxon>
        <taxon>Dikarya</taxon>
        <taxon>Basidiomycota</taxon>
        <taxon>Agaricomycotina</taxon>
        <taxon>Agaricomycetes</taxon>
        <taxon>Polyporales</taxon>
        <taxon>Meruliaceae</taxon>
        <taxon>Hermanssonia</taxon>
    </lineage>
</organism>
<dbReference type="EMBL" id="MLYV02000995">
    <property type="protein sequence ID" value="PSR74341.1"/>
    <property type="molecule type" value="Genomic_DNA"/>
</dbReference>
<sequence length="52" mass="5864">MAARVVWTTTTTTTKDIDEWTIRNGMGAPGFILGIFEMDQVRPTDPEKGMLY</sequence>
<evidence type="ECO:0000313" key="2">
    <source>
        <dbReference type="Proteomes" id="UP000186601"/>
    </source>
</evidence>